<dbReference type="SMART" id="SM00358">
    <property type="entry name" value="DSRM"/>
    <property type="match status" value="1"/>
</dbReference>
<dbReference type="PANTHER" id="PTHR11207">
    <property type="entry name" value="RIBONUCLEASE III"/>
    <property type="match status" value="1"/>
</dbReference>
<evidence type="ECO:0000256" key="15">
    <source>
        <dbReference type="HAMAP-Rule" id="MF_00104"/>
    </source>
</evidence>
<keyword evidence="11 15" id="KW-0255">Endonuclease</keyword>
<dbReference type="GO" id="GO:0006397">
    <property type="term" value="P:mRNA processing"/>
    <property type="evidence" value="ECO:0007669"/>
    <property type="project" value="UniProtKB-UniRule"/>
</dbReference>
<dbReference type="EMBL" id="JAJEQM010000002">
    <property type="protein sequence ID" value="MCC2209610.1"/>
    <property type="molecule type" value="Genomic_DNA"/>
</dbReference>
<dbReference type="SUPFAM" id="SSF69065">
    <property type="entry name" value="RNase III domain-like"/>
    <property type="match status" value="1"/>
</dbReference>
<feature type="binding site" evidence="15">
    <location>
        <position position="121"/>
    </location>
    <ligand>
        <name>Mg(2+)</name>
        <dbReference type="ChEBI" id="CHEBI:18420"/>
    </ligand>
</feature>
<evidence type="ECO:0000256" key="3">
    <source>
        <dbReference type="ARBA" id="ARBA00010183"/>
    </source>
</evidence>
<feature type="domain" description="RNase III" evidence="17">
    <location>
        <begin position="9"/>
        <end position="135"/>
    </location>
</feature>
<dbReference type="RefSeq" id="WP_117965828.1">
    <property type="nucleotide sequence ID" value="NZ_JAJEQM010000002.1"/>
</dbReference>
<evidence type="ECO:0000256" key="14">
    <source>
        <dbReference type="ARBA" id="ARBA00022884"/>
    </source>
</evidence>
<dbReference type="CDD" id="cd10845">
    <property type="entry name" value="DSRM_RNAse_III_family"/>
    <property type="match status" value="1"/>
</dbReference>
<dbReference type="FunFam" id="3.30.160.20:FF:000003">
    <property type="entry name" value="Ribonuclease 3"/>
    <property type="match status" value="1"/>
</dbReference>
<comment type="cofactor">
    <cofactor evidence="15">
        <name>Mg(2+)</name>
        <dbReference type="ChEBI" id="CHEBI:18420"/>
    </cofactor>
</comment>
<keyword evidence="10 15" id="KW-0479">Metal-binding</keyword>
<evidence type="ECO:0000256" key="13">
    <source>
        <dbReference type="ARBA" id="ARBA00022842"/>
    </source>
</evidence>
<organism evidence="18 19">
    <name type="scientific">Hominilimicola fabiformis</name>
    <dbReference type="NCBI Taxonomy" id="2885356"/>
    <lineage>
        <taxon>Bacteria</taxon>
        <taxon>Bacillati</taxon>
        <taxon>Bacillota</taxon>
        <taxon>Clostridia</taxon>
        <taxon>Eubacteriales</taxon>
        <taxon>Oscillospiraceae</taxon>
        <taxon>Hominilimicola</taxon>
    </lineage>
</organism>
<dbReference type="GO" id="GO:0042802">
    <property type="term" value="F:identical protein binding"/>
    <property type="evidence" value="ECO:0007669"/>
    <property type="project" value="UniProtKB-ARBA"/>
</dbReference>
<dbReference type="PROSITE" id="PS00517">
    <property type="entry name" value="RNASE_3_1"/>
    <property type="match status" value="1"/>
</dbReference>
<evidence type="ECO:0000256" key="8">
    <source>
        <dbReference type="ARBA" id="ARBA00022694"/>
    </source>
</evidence>
<dbReference type="GO" id="GO:0046872">
    <property type="term" value="F:metal ion binding"/>
    <property type="evidence" value="ECO:0007669"/>
    <property type="project" value="UniProtKB-KW"/>
</dbReference>
<dbReference type="EC" id="3.1.26.3" evidence="15"/>
<feature type="active site" evidence="15">
    <location>
        <position position="124"/>
    </location>
</feature>
<evidence type="ECO:0000256" key="1">
    <source>
        <dbReference type="ARBA" id="ARBA00000109"/>
    </source>
</evidence>
<feature type="domain" description="DRBM" evidence="16">
    <location>
        <begin position="162"/>
        <end position="231"/>
    </location>
</feature>
<dbReference type="GO" id="GO:0019843">
    <property type="term" value="F:rRNA binding"/>
    <property type="evidence" value="ECO:0007669"/>
    <property type="project" value="UniProtKB-KW"/>
</dbReference>
<keyword evidence="14 15" id="KW-0694">RNA-binding</keyword>
<evidence type="ECO:0000313" key="19">
    <source>
        <dbReference type="Proteomes" id="UP001198242"/>
    </source>
</evidence>
<proteinExistence type="inferred from homology"/>
<keyword evidence="15" id="KW-0699">rRNA-binding</keyword>
<dbReference type="GO" id="GO:0006364">
    <property type="term" value="P:rRNA processing"/>
    <property type="evidence" value="ECO:0007669"/>
    <property type="project" value="UniProtKB-UniRule"/>
</dbReference>
<dbReference type="AlphaFoldDB" id="A0AAE3DXF0"/>
<dbReference type="PROSITE" id="PS50137">
    <property type="entry name" value="DS_RBD"/>
    <property type="match status" value="1"/>
</dbReference>
<feature type="active site" evidence="15">
    <location>
        <position position="52"/>
    </location>
</feature>
<dbReference type="InterPro" id="IPR036389">
    <property type="entry name" value="RNase_III_sf"/>
</dbReference>
<comment type="similarity">
    <text evidence="3">Belongs to the ribonuclease III family.</text>
</comment>
<keyword evidence="9 15" id="KW-0540">Nuclease</keyword>
<keyword evidence="13 15" id="KW-0460">Magnesium</keyword>
<evidence type="ECO:0000256" key="6">
    <source>
        <dbReference type="ARBA" id="ARBA00022552"/>
    </source>
</evidence>
<comment type="subcellular location">
    <subcellularLocation>
        <location evidence="2 15">Cytoplasm</location>
    </subcellularLocation>
</comment>
<feature type="binding site" evidence="15">
    <location>
        <position position="48"/>
    </location>
    <ligand>
        <name>Mg(2+)</name>
        <dbReference type="ChEBI" id="CHEBI:18420"/>
    </ligand>
</feature>
<dbReference type="PROSITE" id="PS50142">
    <property type="entry name" value="RNASE_3_2"/>
    <property type="match status" value="1"/>
</dbReference>
<evidence type="ECO:0000256" key="9">
    <source>
        <dbReference type="ARBA" id="ARBA00022722"/>
    </source>
</evidence>
<dbReference type="GO" id="GO:0010468">
    <property type="term" value="P:regulation of gene expression"/>
    <property type="evidence" value="ECO:0007669"/>
    <property type="project" value="TreeGrafter"/>
</dbReference>
<reference evidence="18 19" key="1">
    <citation type="submission" date="2021-10" db="EMBL/GenBank/DDBJ databases">
        <title>Anaerobic single-cell dispensing facilitates the cultivation of human gut bacteria.</title>
        <authorList>
            <person name="Afrizal A."/>
        </authorList>
    </citation>
    <scope>NUCLEOTIDE SEQUENCE [LARGE SCALE GENOMIC DNA]</scope>
    <source>
        <strain evidence="18 19">CLA-AA-H232</strain>
    </source>
</reference>
<evidence type="ECO:0000256" key="4">
    <source>
        <dbReference type="ARBA" id="ARBA00011738"/>
    </source>
</evidence>
<keyword evidence="7 15" id="KW-0507">mRNA processing</keyword>
<evidence type="ECO:0000256" key="11">
    <source>
        <dbReference type="ARBA" id="ARBA00022759"/>
    </source>
</evidence>
<sequence>MYRERKAVMKNVQEKIGYTFKNVNLLETALTHSSYANECKKENNERLEFLGDSVLSVIISDYIFRRLPNVDEGWLSKYRATLVCEQSLNEISKKISLSKFILLGKGEEMTGGRQRASIVSDAFEAVLAAIYLDGGMETARKWVIDLMRDSINEVVTGHGYADYKTMLQEALQKGTQGKVTYRTIGESGLDHNKVFEVEVLVDDVPKNKGTGHSKKEAEQNAAHTLLKSMGKVQ</sequence>
<keyword evidence="8 15" id="KW-0819">tRNA processing</keyword>
<dbReference type="Gene3D" id="1.10.1520.10">
    <property type="entry name" value="Ribonuclease III domain"/>
    <property type="match status" value="1"/>
</dbReference>
<dbReference type="InterPro" id="IPR014720">
    <property type="entry name" value="dsRBD_dom"/>
</dbReference>
<keyword evidence="5 15" id="KW-0963">Cytoplasm</keyword>
<dbReference type="GO" id="GO:0003725">
    <property type="term" value="F:double-stranded RNA binding"/>
    <property type="evidence" value="ECO:0007669"/>
    <property type="project" value="TreeGrafter"/>
</dbReference>
<dbReference type="HAMAP" id="MF_00104">
    <property type="entry name" value="RNase_III"/>
    <property type="match status" value="1"/>
</dbReference>
<evidence type="ECO:0000259" key="17">
    <source>
        <dbReference type="PROSITE" id="PS50142"/>
    </source>
</evidence>
<dbReference type="GO" id="GO:0004525">
    <property type="term" value="F:ribonuclease III activity"/>
    <property type="evidence" value="ECO:0007669"/>
    <property type="project" value="UniProtKB-UniRule"/>
</dbReference>
<dbReference type="FunFam" id="1.10.1520.10:FF:000001">
    <property type="entry name" value="Ribonuclease 3"/>
    <property type="match status" value="1"/>
</dbReference>
<protein>
    <recommendedName>
        <fullName evidence="15">Ribonuclease 3</fullName>
        <ecNumber evidence="15">3.1.26.3</ecNumber>
    </recommendedName>
    <alternativeName>
        <fullName evidence="15">Ribonuclease III</fullName>
        <shortName evidence="15">RNase III</shortName>
    </alternativeName>
</protein>
<evidence type="ECO:0000256" key="2">
    <source>
        <dbReference type="ARBA" id="ARBA00004496"/>
    </source>
</evidence>
<dbReference type="GO" id="GO:0008033">
    <property type="term" value="P:tRNA processing"/>
    <property type="evidence" value="ECO:0007669"/>
    <property type="project" value="UniProtKB-KW"/>
</dbReference>
<comment type="caution">
    <text evidence="18">The sequence shown here is derived from an EMBL/GenBank/DDBJ whole genome shotgun (WGS) entry which is preliminary data.</text>
</comment>
<name>A0AAE3DXF0_9FIRM</name>
<dbReference type="SMART" id="SM00535">
    <property type="entry name" value="RIBOc"/>
    <property type="match status" value="1"/>
</dbReference>
<comment type="subunit">
    <text evidence="4 15">Homodimer.</text>
</comment>
<dbReference type="GO" id="GO:0005737">
    <property type="term" value="C:cytoplasm"/>
    <property type="evidence" value="ECO:0007669"/>
    <property type="project" value="UniProtKB-SubCell"/>
</dbReference>
<dbReference type="NCBIfam" id="TIGR02191">
    <property type="entry name" value="RNaseIII"/>
    <property type="match status" value="1"/>
</dbReference>
<dbReference type="CDD" id="cd00593">
    <property type="entry name" value="RIBOc"/>
    <property type="match status" value="1"/>
</dbReference>
<feature type="binding site" evidence="15">
    <location>
        <position position="124"/>
    </location>
    <ligand>
        <name>Mg(2+)</name>
        <dbReference type="ChEBI" id="CHEBI:18420"/>
    </ligand>
</feature>
<dbReference type="Proteomes" id="UP001198242">
    <property type="component" value="Unassembled WGS sequence"/>
</dbReference>
<dbReference type="SUPFAM" id="SSF54768">
    <property type="entry name" value="dsRNA-binding domain-like"/>
    <property type="match status" value="1"/>
</dbReference>
<keyword evidence="6 15" id="KW-0698">rRNA processing</keyword>
<gene>
    <name evidence="15 18" type="primary">rnc</name>
    <name evidence="18" type="ORF">LKE05_02220</name>
</gene>
<dbReference type="InterPro" id="IPR011907">
    <property type="entry name" value="RNase_III"/>
</dbReference>
<keyword evidence="19" id="KW-1185">Reference proteome</keyword>
<evidence type="ECO:0000256" key="12">
    <source>
        <dbReference type="ARBA" id="ARBA00022801"/>
    </source>
</evidence>
<dbReference type="Gene3D" id="3.30.160.20">
    <property type="match status" value="1"/>
</dbReference>
<accession>A0AAE3DXF0</accession>
<dbReference type="InterPro" id="IPR000999">
    <property type="entry name" value="RNase_III_dom"/>
</dbReference>
<dbReference type="PANTHER" id="PTHR11207:SF0">
    <property type="entry name" value="RIBONUCLEASE 3"/>
    <property type="match status" value="1"/>
</dbReference>
<evidence type="ECO:0000256" key="5">
    <source>
        <dbReference type="ARBA" id="ARBA00022490"/>
    </source>
</evidence>
<comment type="catalytic activity">
    <reaction evidence="1 15">
        <text>Endonucleolytic cleavage to 5'-phosphomonoester.</text>
        <dbReference type="EC" id="3.1.26.3"/>
    </reaction>
</comment>
<keyword evidence="12 15" id="KW-0378">Hydrolase</keyword>
<dbReference type="Pfam" id="PF14622">
    <property type="entry name" value="Ribonucleas_3_3"/>
    <property type="match status" value="1"/>
</dbReference>
<evidence type="ECO:0000256" key="7">
    <source>
        <dbReference type="ARBA" id="ARBA00022664"/>
    </source>
</evidence>
<evidence type="ECO:0000259" key="16">
    <source>
        <dbReference type="PROSITE" id="PS50137"/>
    </source>
</evidence>
<evidence type="ECO:0000256" key="10">
    <source>
        <dbReference type="ARBA" id="ARBA00022723"/>
    </source>
</evidence>
<comment type="function">
    <text evidence="15">Digests double-stranded RNA. Involved in the processing of primary rRNA transcript to yield the immediate precursors to the large and small rRNAs (23S and 16S). Processes some mRNAs, and tRNAs when they are encoded in the rRNA operon. Processes pre-crRNA and tracrRNA of type II CRISPR loci if present in the organism.</text>
</comment>
<dbReference type="Pfam" id="PF00035">
    <property type="entry name" value="dsrm"/>
    <property type="match status" value="1"/>
</dbReference>
<evidence type="ECO:0000313" key="18">
    <source>
        <dbReference type="EMBL" id="MCC2209610.1"/>
    </source>
</evidence>